<organism evidence="5 6">
    <name type="scientific">Penicillium vulpinum</name>
    <dbReference type="NCBI Taxonomy" id="29845"/>
    <lineage>
        <taxon>Eukaryota</taxon>
        <taxon>Fungi</taxon>
        <taxon>Dikarya</taxon>
        <taxon>Ascomycota</taxon>
        <taxon>Pezizomycotina</taxon>
        <taxon>Eurotiomycetes</taxon>
        <taxon>Eurotiomycetidae</taxon>
        <taxon>Eurotiales</taxon>
        <taxon>Aspergillaceae</taxon>
        <taxon>Penicillium</taxon>
    </lineage>
</organism>
<evidence type="ECO:0000256" key="3">
    <source>
        <dbReference type="ARBA" id="ARBA00023043"/>
    </source>
</evidence>
<dbReference type="GO" id="GO:0016567">
    <property type="term" value="P:protein ubiquitination"/>
    <property type="evidence" value="ECO:0007669"/>
    <property type="project" value="TreeGrafter"/>
</dbReference>
<sequence>MDKLGRLEALPAELLDAIVSHLRDRDLASLLATNRQLCHQLDPIFYSREHVMDLAMGWACSHGNYQAISRLVSLGASPSVVYVSTSSSGCYIKTSTLHLAATKKQVEAFRYLLDIGARLDNLDVDKGAIRHFVSRICSPGNDWALLRLYLDAGLDHQLRMGHYRHHPPSTIPLLGVIAQSASASPLGPVRLLLDRGGDPNELFSYSNRLVTPLTVAIRKAQTEVLDLLIEKGGIIHGPNVARPVRRPWHIPIMAAAACMSSQGTAVIERCLHHGADINHPTPVICENTYHDCKKYRYMSPALVYIDSINNWDEPTHALPPVDGLVFLASRGAHLQKPIPIPGRGDLERIHRAPWVRCHWSPSQMCLDFILEKWGLIKLTTIPGLLLAVKYLLRHAVSIGTLAESLASYDSKISVFGDPPVEVSAAWQGLLTYVLDDLKVDPTTLLAQYILQKGLCIWNKPLQKIGRATIERLLASGANINARMGVKHGPTALHAVCEAFNKELLELKGRFHSYHWREKLDIQATYLEYLASRGSDSSIRIGGQTASEALLINQVNMPLAVRQNMLSVSKIMQEGNVI</sequence>
<reference evidence="6" key="1">
    <citation type="journal article" date="2017" name="Nat. Microbiol.">
        <title>Global analysis of biosynthetic gene clusters reveals vast potential of secondary metabolite production in Penicillium species.</title>
        <authorList>
            <person name="Nielsen J.C."/>
            <person name="Grijseels S."/>
            <person name="Prigent S."/>
            <person name="Ji B."/>
            <person name="Dainat J."/>
            <person name="Nielsen K.F."/>
            <person name="Frisvad J.C."/>
            <person name="Workman M."/>
            <person name="Nielsen J."/>
        </authorList>
    </citation>
    <scope>NUCLEOTIDE SEQUENCE [LARGE SCALE GENOMIC DNA]</scope>
    <source>
        <strain evidence="6">IBT 29486</strain>
    </source>
</reference>
<dbReference type="SMART" id="SM00248">
    <property type="entry name" value="ANK"/>
    <property type="match status" value="4"/>
</dbReference>
<keyword evidence="6" id="KW-1185">Reference proteome</keyword>
<keyword evidence="2" id="KW-0677">Repeat</keyword>
<dbReference type="OrthoDB" id="4508560at2759"/>
<feature type="repeat" description="ANK" evidence="4">
    <location>
        <begin position="92"/>
        <end position="124"/>
    </location>
</feature>
<dbReference type="STRING" id="29845.A0A1V6RYS6"/>
<dbReference type="PANTHER" id="PTHR24136">
    <property type="entry name" value="SOWAH (DROSOPHILA) HOMOLOG"/>
    <property type="match status" value="1"/>
</dbReference>
<dbReference type="InterPro" id="IPR002110">
    <property type="entry name" value="Ankyrin_rpt"/>
</dbReference>
<dbReference type="Gene3D" id="1.25.40.20">
    <property type="entry name" value="Ankyrin repeat-containing domain"/>
    <property type="match status" value="2"/>
</dbReference>
<dbReference type="AlphaFoldDB" id="A0A1V6RYS6"/>
<evidence type="ECO:0000313" key="6">
    <source>
        <dbReference type="Proteomes" id="UP000191518"/>
    </source>
</evidence>
<evidence type="ECO:0000313" key="5">
    <source>
        <dbReference type="EMBL" id="OQE06583.1"/>
    </source>
</evidence>
<dbReference type="EMBL" id="MDYP01000017">
    <property type="protein sequence ID" value="OQE06583.1"/>
    <property type="molecule type" value="Genomic_DNA"/>
</dbReference>
<dbReference type="InterPro" id="IPR051573">
    <property type="entry name" value="Ankyrin-SOCS_box_domain"/>
</dbReference>
<gene>
    <name evidence="5" type="ORF">PENVUL_c017G04114</name>
</gene>
<evidence type="ECO:0000256" key="2">
    <source>
        <dbReference type="ARBA" id="ARBA00022737"/>
    </source>
</evidence>
<dbReference type="GO" id="GO:0045732">
    <property type="term" value="P:positive regulation of protein catabolic process"/>
    <property type="evidence" value="ECO:0007669"/>
    <property type="project" value="TreeGrafter"/>
</dbReference>
<protein>
    <submittedName>
        <fullName evidence="5">Uncharacterized protein</fullName>
    </submittedName>
</protein>
<evidence type="ECO:0000256" key="1">
    <source>
        <dbReference type="ARBA" id="ARBA00005949"/>
    </source>
</evidence>
<comment type="similarity">
    <text evidence="1">Belongs to the ankyrin SOCS box (ASB) family.</text>
</comment>
<comment type="caution">
    <text evidence="5">The sequence shown here is derived from an EMBL/GenBank/DDBJ whole genome shotgun (WGS) entry which is preliminary data.</text>
</comment>
<accession>A0A1V6RYS6</accession>
<dbReference type="PROSITE" id="PS50297">
    <property type="entry name" value="ANK_REP_REGION"/>
    <property type="match status" value="1"/>
</dbReference>
<name>A0A1V6RYS6_9EURO</name>
<dbReference type="Proteomes" id="UP000191518">
    <property type="component" value="Unassembled WGS sequence"/>
</dbReference>
<dbReference type="PANTHER" id="PTHR24136:SF15">
    <property type="entry name" value="ANK_REP_REGION DOMAIN-CONTAINING PROTEIN"/>
    <property type="match status" value="1"/>
</dbReference>
<dbReference type="SUPFAM" id="SSF48403">
    <property type="entry name" value="Ankyrin repeat"/>
    <property type="match status" value="1"/>
</dbReference>
<proteinExistence type="inferred from homology"/>
<evidence type="ECO:0000256" key="4">
    <source>
        <dbReference type="PROSITE-ProRule" id="PRU00023"/>
    </source>
</evidence>
<dbReference type="PROSITE" id="PS50088">
    <property type="entry name" value="ANK_REPEAT"/>
    <property type="match status" value="1"/>
</dbReference>
<dbReference type="InterPro" id="IPR036770">
    <property type="entry name" value="Ankyrin_rpt-contain_sf"/>
</dbReference>
<keyword evidence="3 4" id="KW-0040">ANK repeat</keyword>